<keyword evidence="2" id="KW-0560">Oxidoreductase</keyword>
<reference evidence="2" key="1">
    <citation type="journal article" date="2021" name="PeerJ">
        <title>Extensive microbial diversity within the chicken gut microbiome revealed by metagenomics and culture.</title>
        <authorList>
            <person name="Gilroy R."/>
            <person name="Ravi A."/>
            <person name="Getino M."/>
            <person name="Pursley I."/>
            <person name="Horton D.L."/>
            <person name="Alikhan N.F."/>
            <person name="Baker D."/>
            <person name="Gharbi K."/>
            <person name="Hall N."/>
            <person name="Watson M."/>
            <person name="Adriaenssens E.M."/>
            <person name="Foster-Nyarko E."/>
            <person name="Jarju S."/>
            <person name="Secka A."/>
            <person name="Antonio M."/>
            <person name="Oren A."/>
            <person name="Chaudhuri R.R."/>
            <person name="La Ragione R."/>
            <person name="Hildebrand F."/>
            <person name="Pallen M.J."/>
        </authorList>
    </citation>
    <scope>NUCLEOTIDE SEQUENCE</scope>
    <source>
        <strain evidence="2">ChiHejej3B27-3195</strain>
    </source>
</reference>
<dbReference type="Pfam" id="PF01494">
    <property type="entry name" value="FAD_binding_3"/>
    <property type="match status" value="1"/>
</dbReference>
<evidence type="ECO:0000313" key="2">
    <source>
        <dbReference type="EMBL" id="HIW99694.1"/>
    </source>
</evidence>
<evidence type="ECO:0000259" key="1">
    <source>
        <dbReference type="Pfam" id="PF01494"/>
    </source>
</evidence>
<accession>A0A9D2A7Z3</accession>
<evidence type="ECO:0000313" key="3">
    <source>
        <dbReference type="Proteomes" id="UP000824151"/>
    </source>
</evidence>
<comment type="caution">
    <text evidence="2">The sequence shown here is derived from an EMBL/GenBank/DDBJ whole genome shotgun (WGS) entry which is preliminary data.</text>
</comment>
<reference evidence="2" key="2">
    <citation type="submission" date="2021-04" db="EMBL/GenBank/DDBJ databases">
        <authorList>
            <person name="Gilroy R."/>
        </authorList>
    </citation>
    <scope>NUCLEOTIDE SEQUENCE</scope>
    <source>
        <strain evidence="2">ChiHejej3B27-3195</strain>
    </source>
</reference>
<dbReference type="AlphaFoldDB" id="A0A9D2A7Z3"/>
<dbReference type="Proteomes" id="UP000824151">
    <property type="component" value="Unassembled WGS sequence"/>
</dbReference>
<dbReference type="SUPFAM" id="SSF51735">
    <property type="entry name" value="NAD(P)-binding Rossmann-fold domains"/>
    <property type="match status" value="1"/>
</dbReference>
<dbReference type="GO" id="GO:0071949">
    <property type="term" value="F:FAD binding"/>
    <property type="evidence" value="ECO:0007669"/>
    <property type="project" value="InterPro"/>
</dbReference>
<name>A0A9D2A7Z3_9MICC</name>
<protein>
    <submittedName>
        <fullName evidence="2">FAD-dependent monooxygenase</fullName>
    </submittedName>
</protein>
<dbReference type="EMBL" id="DXGD01000224">
    <property type="protein sequence ID" value="HIW99694.1"/>
    <property type="molecule type" value="Genomic_DNA"/>
</dbReference>
<dbReference type="InterPro" id="IPR036291">
    <property type="entry name" value="NAD(P)-bd_dom_sf"/>
</dbReference>
<dbReference type="Gene3D" id="3.40.50.720">
    <property type="entry name" value="NAD(P)-binding Rossmann-like Domain"/>
    <property type="match status" value="1"/>
</dbReference>
<feature type="non-terminal residue" evidence="2">
    <location>
        <position position="88"/>
    </location>
</feature>
<organism evidence="2 3">
    <name type="scientific">Candidatus Nesterenkonia stercoripullorum</name>
    <dbReference type="NCBI Taxonomy" id="2838701"/>
    <lineage>
        <taxon>Bacteria</taxon>
        <taxon>Bacillati</taxon>
        <taxon>Actinomycetota</taxon>
        <taxon>Actinomycetes</taxon>
        <taxon>Micrococcales</taxon>
        <taxon>Micrococcaceae</taxon>
        <taxon>Nesterenkonia</taxon>
    </lineage>
</organism>
<dbReference type="GO" id="GO:0004497">
    <property type="term" value="F:monooxygenase activity"/>
    <property type="evidence" value="ECO:0007669"/>
    <property type="project" value="UniProtKB-KW"/>
</dbReference>
<feature type="domain" description="FAD-binding" evidence="1">
    <location>
        <begin position="31"/>
        <end position="72"/>
    </location>
</feature>
<proteinExistence type="predicted"/>
<sequence length="88" mass="9511">MSQRFAESPREPAVRPDLRGWDAGWKGLRAVVTGLGVSGFAAADTLAELGVSVVVVDSQDTQAQRERADTLRIVGVEEILLGEQHTHE</sequence>
<keyword evidence="2" id="KW-0503">Monooxygenase</keyword>
<dbReference type="InterPro" id="IPR002938">
    <property type="entry name" value="FAD-bd"/>
</dbReference>
<gene>
    <name evidence="2" type="ORF">H9871_06085</name>
</gene>